<gene>
    <name evidence="1" type="ORF">M9H77_04927</name>
</gene>
<sequence>MDKEKRNLITNLTDFSVGAMPCRYLGIPFGRILRASASGGNYAPVTWKTMCLSKEQEGLGLRDTRSWNDTLLTKTLWNVHAKNDTLWCRWIHHVKKTIEAECSIPNAIGLLPSCILEVDKTCKLGKKIEETHSQLFFCCPFAKEVLRNIREWLGLRRSMSTFLMSLKWLLRESMGSTRKFKWRKLCFAATLYYLWQYRNKSNFLKRILTHLNINLTIYFAVWVVSLNVDYVDVNMNLYFLVSNNFLCALQKLKRTYVVHNASCWSPKLNPWPRKFCDDGTPGTPFHRGNNYECMNMKFPLKQQQQRVLLGSYDLSCWGAIPKNSFAKHEYLKQCTSELMPHREVDNLVKI</sequence>
<evidence type="ECO:0000313" key="1">
    <source>
        <dbReference type="EMBL" id="KAI5683699.1"/>
    </source>
</evidence>
<dbReference type="EMBL" id="CM044701">
    <property type="protein sequence ID" value="KAI5683699.1"/>
    <property type="molecule type" value="Genomic_DNA"/>
</dbReference>
<comment type="caution">
    <text evidence="1">The sequence shown here is derived from an EMBL/GenBank/DDBJ whole genome shotgun (WGS) entry which is preliminary data.</text>
</comment>
<proteinExistence type="predicted"/>
<organism evidence="1 2">
    <name type="scientific">Catharanthus roseus</name>
    <name type="common">Madagascar periwinkle</name>
    <name type="synonym">Vinca rosea</name>
    <dbReference type="NCBI Taxonomy" id="4058"/>
    <lineage>
        <taxon>Eukaryota</taxon>
        <taxon>Viridiplantae</taxon>
        <taxon>Streptophyta</taxon>
        <taxon>Embryophyta</taxon>
        <taxon>Tracheophyta</taxon>
        <taxon>Spermatophyta</taxon>
        <taxon>Magnoliopsida</taxon>
        <taxon>eudicotyledons</taxon>
        <taxon>Gunneridae</taxon>
        <taxon>Pentapetalae</taxon>
        <taxon>asterids</taxon>
        <taxon>lamiids</taxon>
        <taxon>Gentianales</taxon>
        <taxon>Apocynaceae</taxon>
        <taxon>Rauvolfioideae</taxon>
        <taxon>Vinceae</taxon>
        <taxon>Catharanthinae</taxon>
        <taxon>Catharanthus</taxon>
    </lineage>
</organism>
<dbReference type="Proteomes" id="UP001060085">
    <property type="component" value="Linkage Group LG01"/>
</dbReference>
<accession>A0ACC0CFX8</accession>
<keyword evidence="2" id="KW-1185">Reference proteome</keyword>
<evidence type="ECO:0000313" key="2">
    <source>
        <dbReference type="Proteomes" id="UP001060085"/>
    </source>
</evidence>
<name>A0ACC0CFX8_CATRO</name>
<reference evidence="2" key="1">
    <citation type="journal article" date="2023" name="Nat. Plants">
        <title>Single-cell RNA sequencing provides a high-resolution roadmap for understanding the multicellular compartmentation of specialized metabolism.</title>
        <authorList>
            <person name="Sun S."/>
            <person name="Shen X."/>
            <person name="Li Y."/>
            <person name="Li Y."/>
            <person name="Wang S."/>
            <person name="Li R."/>
            <person name="Zhang H."/>
            <person name="Shen G."/>
            <person name="Guo B."/>
            <person name="Wei J."/>
            <person name="Xu J."/>
            <person name="St-Pierre B."/>
            <person name="Chen S."/>
            <person name="Sun C."/>
        </authorList>
    </citation>
    <scope>NUCLEOTIDE SEQUENCE [LARGE SCALE GENOMIC DNA]</scope>
</reference>
<protein>
    <submittedName>
        <fullName evidence="1">Uncharacterized protein</fullName>
    </submittedName>
</protein>